<dbReference type="OrthoDB" id="7874985at2"/>
<gene>
    <name evidence="1" type="ORF">SAMN05421665_0702</name>
</gene>
<reference evidence="2" key="1">
    <citation type="submission" date="2017-01" db="EMBL/GenBank/DDBJ databases">
        <authorList>
            <person name="Varghese N."/>
            <person name="Submissions S."/>
        </authorList>
    </citation>
    <scope>NUCLEOTIDE SEQUENCE [LARGE SCALE GENOMIC DNA]</scope>
    <source>
        <strain evidence="2">DSM 29591</strain>
    </source>
</reference>
<dbReference type="STRING" id="287098.SAMN05421665_0702"/>
<dbReference type="EMBL" id="FTPR01000001">
    <property type="protein sequence ID" value="SIT78069.1"/>
    <property type="molecule type" value="Genomic_DNA"/>
</dbReference>
<proteinExistence type="predicted"/>
<dbReference type="RefSeq" id="WP_076658383.1">
    <property type="nucleotide sequence ID" value="NZ_FTPR01000001.1"/>
</dbReference>
<protein>
    <submittedName>
        <fullName evidence="1">Uncharacterized protein</fullName>
    </submittedName>
</protein>
<sequence length="115" mass="12030">MRWLVFATVLTSACAQDSGHLGNPLLWPVSGATTLFDNATYAQRRGTVEVIVKSNFDAIIADIGSGGGPTLTDAMDAAGIPPRDRPARIIQLQSNIGLYQANPGALVTALMVYGG</sequence>
<name>A0A1R3WIZ9_9RHOB</name>
<keyword evidence="2" id="KW-1185">Reference proteome</keyword>
<dbReference type="AlphaFoldDB" id="A0A1R3WIZ9"/>
<dbReference type="Proteomes" id="UP000186997">
    <property type="component" value="Unassembled WGS sequence"/>
</dbReference>
<organism evidence="1 2">
    <name type="scientific">Yoonia rosea</name>
    <dbReference type="NCBI Taxonomy" id="287098"/>
    <lineage>
        <taxon>Bacteria</taxon>
        <taxon>Pseudomonadati</taxon>
        <taxon>Pseudomonadota</taxon>
        <taxon>Alphaproteobacteria</taxon>
        <taxon>Rhodobacterales</taxon>
        <taxon>Paracoccaceae</taxon>
        <taxon>Yoonia</taxon>
    </lineage>
</organism>
<evidence type="ECO:0000313" key="1">
    <source>
        <dbReference type="EMBL" id="SIT78069.1"/>
    </source>
</evidence>
<evidence type="ECO:0000313" key="2">
    <source>
        <dbReference type="Proteomes" id="UP000186997"/>
    </source>
</evidence>
<accession>A0A1R3WIZ9</accession>